<keyword evidence="4" id="KW-1185">Reference proteome</keyword>
<dbReference type="AlphaFoldDB" id="A0A7T1B057"/>
<dbReference type="RefSeq" id="WP_195718949.1">
    <property type="nucleotide sequence ID" value="NZ_CP064056.1"/>
</dbReference>
<dbReference type="PRINTS" id="PR01713">
    <property type="entry name" value="NUCEPIMERASE"/>
</dbReference>
<protein>
    <submittedName>
        <fullName evidence="3">GDP-mannose 4,6-dehydratase</fullName>
    </submittedName>
</protein>
<dbReference type="InterPro" id="IPR036291">
    <property type="entry name" value="NAD(P)-bd_dom_sf"/>
</dbReference>
<evidence type="ECO:0000313" key="4">
    <source>
        <dbReference type="Proteomes" id="UP000594455"/>
    </source>
</evidence>
<dbReference type="SUPFAM" id="SSF51735">
    <property type="entry name" value="NAD(P)-binding Rossmann-fold domains"/>
    <property type="match status" value="1"/>
</dbReference>
<reference evidence="3 4" key="1">
    <citation type="submission" date="2020-10" db="EMBL/GenBank/DDBJ databases">
        <title>Closed genome sequences of Staphylococcus lloydii sp. nov. and Staphylococcus durrellii sp. nov. Isolated from Captive Fruit Bats (Pteropus livingstonii).</title>
        <authorList>
            <person name="Fountain K."/>
        </authorList>
    </citation>
    <scope>NUCLEOTIDE SEQUENCE [LARGE SCALE GENOMIC DNA]</scope>
    <source>
        <strain evidence="3 4">23_2_7_LY</strain>
    </source>
</reference>
<dbReference type="Proteomes" id="UP000594455">
    <property type="component" value="Chromosome"/>
</dbReference>
<dbReference type="InterPro" id="IPR001509">
    <property type="entry name" value="Epimerase_deHydtase"/>
</dbReference>
<evidence type="ECO:0000259" key="2">
    <source>
        <dbReference type="Pfam" id="PF01370"/>
    </source>
</evidence>
<name>A0A7T1B057_9STAP</name>
<organism evidence="3 4">
    <name type="scientific">Staphylococcus lloydii</name>
    <dbReference type="NCBI Taxonomy" id="2781774"/>
    <lineage>
        <taxon>Bacteria</taxon>
        <taxon>Bacillati</taxon>
        <taxon>Bacillota</taxon>
        <taxon>Bacilli</taxon>
        <taxon>Bacillales</taxon>
        <taxon>Staphylococcaceae</taxon>
        <taxon>Staphylococcus</taxon>
    </lineage>
</organism>
<evidence type="ECO:0000256" key="1">
    <source>
        <dbReference type="ARBA" id="ARBA00007637"/>
    </source>
</evidence>
<sequence>MKALVTGGAGFIGSHIAKKLVDNNIEVHIIDNLSTGNLENIPFIPKSNIHIKDITDLEYIESLFQKFEYTYVIHLAAMVSVVETIEKPVQSNEVNIDASLNLLNCIKEYNPNIQKVIFASSAAVYGKLDGLPKSVDSPINPLSPYAIQKYASEQYTKMYNDLYNIPTISLRFFNIYGPRQNPKSDYSGVLSIINQKFIENQKFTFFGDGEQTRDFVYINDLVQAFWLVLNNDNVHGEVFNIGTGKQTTLNEVFDVFQENYNYTIPYEYKEERQGDIKYSYADVTKLQKIGYSPQYTIKEGIREYLKYNESTLDEK</sequence>
<dbReference type="EMBL" id="CP064056">
    <property type="protein sequence ID" value="QPM75267.1"/>
    <property type="molecule type" value="Genomic_DNA"/>
</dbReference>
<accession>A0A7T1B057</accession>
<dbReference type="Pfam" id="PF01370">
    <property type="entry name" value="Epimerase"/>
    <property type="match status" value="1"/>
</dbReference>
<dbReference type="Gene3D" id="3.90.25.10">
    <property type="entry name" value="UDP-galactose 4-epimerase, domain 1"/>
    <property type="match status" value="1"/>
</dbReference>
<gene>
    <name evidence="3" type="ORF">ISP08_00575</name>
</gene>
<proteinExistence type="inferred from homology"/>
<evidence type="ECO:0000313" key="3">
    <source>
        <dbReference type="EMBL" id="QPM75267.1"/>
    </source>
</evidence>
<dbReference type="KEGG" id="sllo:ISP08_00575"/>
<dbReference type="PANTHER" id="PTHR43000">
    <property type="entry name" value="DTDP-D-GLUCOSE 4,6-DEHYDRATASE-RELATED"/>
    <property type="match status" value="1"/>
</dbReference>
<dbReference type="Gene3D" id="3.40.50.720">
    <property type="entry name" value="NAD(P)-binding Rossmann-like Domain"/>
    <property type="match status" value="1"/>
</dbReference>
<comment type="similarity">
    <text evidence="1">Belongs to the NAD(P)-dependent epimerase/dehydratase family.</text>
</comment>
<feature type="domain" description="NAD-dependent epimerase/dehydratase" evidence="2">
    <location>
        <begin position="3"/>
        <end position="242"/>
    </location>
</feature>